<dbReference type="GO" id="GO:0016705">
    <property type="term" value="F:oxidoreductase activity, acting on paired donors, with incorporation or reduction of molecular oxygen"/>
    <property type="evidence" value="ECO:0007669"/>
    <property type="project" value="InterPro"/>
</dbReference>
<dbReference type="Proteomes" id="UP000002383">
    <property type="component" value="Chromosome"/>
</dbReference>
<evidence type="ECO:0000256" key="2">
    <source>
        <dbReference type="ARBA" id="ARBA00022723"/>
    </source>
</evidence>
<dbReference type="eggNOG" id="COG3128">
    <property type="taxonomic scope" value="Bacteria"/>
</dbReference>
<dbReference type="HOGENOM" id="CLU_062430_0_0_6"/>
<dbReference type="InterPro" id="IPR044862">
    <property type="entry name" value="Pro_4_hyd_alph_FE2OG_OXY"/>
</dbReference>
<evidence type="ECO:0000313" key="9">
    <source>
        <dbReference type="Proteomes" id="UP000002383"/>
    </source>
</evidence>
<dbReference type="GO" id="GO:0031418">
    <property type="term" value="F:L-ascorbic acid binding"/>
    <property type="evidence" value="ECO:0007669"/>
    <property type="project" value="UniProtKB-KW"/>
</dbReference>
<sequence>MSAVPAPHPRAGERVPEFLLPPVDGVPSTFYERFCGRPAVLLLGADAQSLAPFASLGARAGVMGLVPGHGGKAIEASIPVMGDDGRIARALGESYPARGALAWILDGTLRLVARLPDADADTVAAWLDTLPQGEDSPAVVEATAPVLMLPDVVSPDLCEALIRCHESAHFDSGMVRMVDGKPALVPDYGAKRRLDHRLVDEALTDRLTEVLSRRVLPGIATAFNYRVTRFEPFKVVCYESSTGGYFRRHRDNVTPDARHRRFALSINLNDGYQGGNLVFPEFGRQGYRPPRGGAIVFSGGLLHEATDVTGGRRYVLLSFLWGEDV</sequence>
<keyword evidence="2" id="KW-0479">Metal-binding</keyword>
<dbReference type="PROSITE" id="PS51471">
    <property type="entry name" value="FE2OG_OXY"/>
    <property type="match status" value="1"/>
</dbReference>
<keyword evidence="5" id="KW-0560">Oxidoreductase</keyword>
<dbReference type="KEGG" id="tgr:Tgr7_0249"/>
<comment type="cofactor">
    <cofactor evidence="1">
        <name>L-ascorbate</name>
        <dbReference type="ChEBI" id="CHEBI:38290"/>
    </cofactor>
</comment>
<dbReference type="STRING" id="396588.Tgr7_0249"/>
<dbReference type="InterPro" id="IPR005123">
    <property type="entry name" value="Oxoglu/Fe-dep_dioxygenase_dom"/>
</dbReference>
<dbReference type="RefSeq" id="WP_012636837.1">
    <property type="nucleotide sequence ID" value="NC_011901.1"/>
</dbReference>
<keyword evidence="4" id="KW-0223">Dioxygenase</keyword>
<keyword evidence="6" id="KW-0408">Iron</keyword>
<evidence type="ECO:0000256" key="6">
    <source>
        <dbReference type="ARBA" id="ARBA00023004"/>
    </source>
</evidence>
<dbReference type="SMART" id="SM00702">
    <property type="entry name" value="P4Hc"/>
    <property type="match status" value="1"/>
</dbReference>
<dbReference type="InterPro" id="IPR006620">
    <property type="entry name" value="Pro_4_hyd_alph"/>
</dbReference>
<organism evidence="8 9">
    <name type="scientific">Thioalkalivibrio sulfidiphilus (strain HL-EbGR7)</name>
    <dbReference type="NCBI Taxonomy" id="396588"/>
    <lineage>
        <taxon>Bacteria</taxon>
        <taxon>Pseudomonadati</taxon>
        <taxon>Pseudomonadota</taxon>
        <taxon>Gammaproteobacteria</taxon>
        <taxon>Chromatiales</taxon>
        <taxon>Ectothiorhodospiraceae</taxon>
        <taxon>Thioalkalivibrio</taxon>
    </lineage>
</organism>
<evidence type="ECO:0000259" key="7">
    <source>
        <dbReference type="PROSITE" id="PS51471"/>
    </source>
</evidence>
<dbReference type="GO" id="GO:0051213">
    <property type="term" value="F:dioxygenase activity"/>
    <property type="evidence" value="ECO:0007669"/>
    <property type="project" value="UniProtKB-KW"/>
</dbReference>
<gene>
    <name evidence="8" type="ordered locus">Tgr7_0249</name>
</gene>
<dbReference type="AlphaFoldDB" id="B8GU65"/>
<proteinExistence type="predicted"/>
<evidence type="ECO:0000256" key="1">
    <source>
        <dbReference type="ARBA" id="ARBA00001961"/>
    </source>
</evidence>
<feature type="domain" description="Fe2OG dioxygenase" evidence="7">
    <location>
        <begin position="229"/>
        <end position="324"/>
    </location>
</feature>
<protein>
    <submittedName>
        <fullName evidence="8">2OG-Fe(II) oxygenase</fullName>
    </submittedName>
</protein>
<accession>B8GU65</accession>
<evidence type="ECO:0000313" key="8">
    <source>
        <dbReference type="EMBL" id="ACL71348.1"/>
    </source>
</evidence>
<keyword evidence="3" id="KW-0847">Vitamin C</keyword>
<dbReference type="GO" id="GO:0005506">
    <property type="term" value="F:iron ion binding"/>
    <property type="evidence" value="ECO:0007669"/>
    <property type="project" value="InterPro"/>
</dbReference>
<evidence type="ECO:0000256" key="5">
    <source>
        <dbReference type="ARBA" id="ARBA00023002"/>
    </source>
</evidence>
<evidence type="ECO:0000256" key="4">
    <source>
        <dbReference type="ARBA" id="ARBA00022964"/>
    </source>
</evidence>
<evidence type="ECO:0000256" key="3">
    <source>
        <dbReference type="ARBA" id="ARBA00022896"/>
    </source>
</evidence>
<keyword evidence="9" id="KW-1185">Reference proteome</keyword>
<name>B8GU65_THISH</name>
<dbReference type="EMBL" id="CP001339">
    <property type="protein sequence ID" value="ACL71348.1"/>
    <property type="molecule type" value="Genomic_DNA"/>
</dbReference>
<reference evidence="8 9" key="1">
    <citation type="journal article" date="2011" name="Stand. Genomic Sci.">
        <title>Complete genome sequence of 'Thioalkalivibrio sulfidophilus' HL-EbGr7.</title>
        <authorList>
            <person name="Muyzer G."/>
            <person name="Sorokin D.Y."/>
            <person name="Mavromatis K."/>
            <person name="Lapidus A."/>
            <person name="Clum A."/>
            <person name="Ivanova N."/>
            <person name="Pati A."/>
            <person name="d'Haeseleer P."/>
            <person name="Woyke T."/>
            <person name="Kyrpides N.C."/>
        </authorList>
    </citation>
    <scope>NUCLEOTIDE SEQUENCE [LARGE SCALE GENOMIC DNA]</scope>
    <source>
        <strain evidence="8 9">HL-EbGR7</strain>
    </source>
</reference>
<dbReference type="Gene3D" id="2.60.120.620">
    <property type="entry name" value="q2cbj1_9rhob like domain"/>
    <property type="match status" value="1"/>
</dbReference>
<dbReference type="Pfam" id="PF13640">
    <property type="entry name" value="2OG-FeII_Oxy_3"/>
    <property type="match status" value="1"/>
</dbReference>